<keyword evidence="1" id="KW-0472">Membrane</keyword>
<dbReference type="Proteomes" id="UP000030012">
    <property type="component" value="Unassembled WGS sequence"/>
</dbReference>
<dbReference type="AlphaFoldDB" id="A0A0A0I5Z5"/>
<dbReference type="EMBL" id="JENJ01000025">
    <property type="protein sequence ID" value="KGM96237.1"/>
    <property type="molecule type" value="Genomic_DNA"/>
</dbReference>
<gene>
    <name evidence="2" type="ORF">Z968_06910</name>
</gene>
<proteinExistence type="predicted"/>
<feature type="transmembrane region" description="Helical" evidence="1">
    <location>
        <begin position="261"/>
        <end position="284"/>
    </location>
</feature>
<dbReference type="Gene3D" id="3.40.50.1000">
    <property type="entry name" value="HAD superfamily/HAD-like"/>
    <property type="match status" value="2"/>
</dbReference>
<evidence type="ECO:0000313" key="2">
    <source>
        <dbReference type="EMBL" id="KGM96237.1"/>
    </source>
</evidence>
<dbReference type="InterPro" id="IPR036412">
    <property type="entry name" value="HAD-like_sf"/>
</dbReference>
<keyword evidence="1" id="KW-1133">Transmembrane helix</keyword>
<dbReference type="SUPFAM" id="SSF56784">
    <property type="entry name" value="HAD-like"/>
    <property type="match status" value="1"/>
</dbReference>
<evidence type="ECO:0000256" key="1">
    <source>
        <dbReference type="SAM" id="Phobius"/>
    </source>
</evidence>
<dbReference type="InterPro" id="IPR023214">
    <property type="entry name" value="HAD_sf"/>
</dbReference>
<accession>A0A0A0I5Z5</accession>
<evidence type="ECO:0000313" key="3">
    <source>
        <dbReference type="Proteomes" id="UP000030012"/>
    </source>
</evidence>
<keyword evidence="1" id="KW-0812">Transmembrane</keyword>
<organism evidence="2 3">
    <name type="scientific">Clostridium novyi A str. 4552</name>
    <dbReference type="NCBI Taxonomy" id="1444289"/>
    <lineage>
        <taxon>Bacteria</taxon>
        <taxon>Bacillati</taxon>
        <taxon>Bacillota</taxon>
        <taxon>Clostridia</taxon>
        <taxon>Eubacteriales</taxon>
        <taxon>Clostridiaceae</taxon>
        <taxon>Clostridium</taxon>
    </lineage>
</organism>
<comment type="caution">
    <text evidence="2">The sequence shown here is derived from an EMBL/GenBank/DDBJ whole genome shotgun (WGS) entry which is preliminary data.</text>
</comment>
<name>A0A0A0I5Z5_CLONO</name>
<reference evidence="2 3" key="1">
    <citation type="submission" date="2014-01" db="EMBL/GenBank/DDBJ databases">
        <title>Plasmidome dynamics in the species complex Clostridium novyi sensu lato converts strains of independent lineages into distinctly different pathogens.</title>
        <authorList>
            <person name="Skarin H."/>
            <person name="Segerman B."/>
        </authorList>
    </citation>
    <scope>NUCLEOTIDE SEQUENCE [LARGE SCALE GENOMIC DNA]</scope>
    <source>
        <strain evidence="2 3">4552</strain>
    </source>
</reference>
<sequence>MLPNEPCFLFNIDMLFKNNTVDPDALKFINNILPYDCFFFTDECDISHHSCYKKLINNNFLCTYKNILSPNFILIQYIKKIYGNFSAFSISTSKDMNDFIELKIPINDVNPNFIFINTTKLSAYDLAFLKNTNSIISFSYKLCPSGNMKCNLCKNKCILEYIINTFNDRILIPERNILNTSSNLFSKLSITSRNLILVVDKLKPDYDLAYKYNCKIILILNDAFTLDDYVNSEYESDIVLKNFEHLLRFLKNKRRLREVSFSYILIFFKTLALLIHIDHLFSYIKHLLLLYPHF</sequence>
<protein>
    <submittedName>
        <fullName evidence="2">Uncharacterized protein</fullName>
    </submittedName>
</protein>